<dbReference type="InterPro" id="IPR049445">
    <property type="entry name" value="TetR_SbtR-like_C"/>
</dbReference>
<dbReference type="Proteomes" id="UP000294927">
    <property type="component" value="Unassembled WGS sequence"/>
</dbReference>
<dbReference type="PROSITE" id="PS50977">
    <property type="entry name" value="HTH_TETR_2"/>
    <property type="match status" value="1"/>
</dbReference>
<dbReference type="PANTHER" id="PTHR30055">
    <property type="entry name" value="HTH-TYPE TRANSCRIPTIONAL REGULATOR RUTR"/>
    <property type="match status" value="1"/>
</dbReference>
<feature type="DNA-binding region" description="H-T-H motif" evidence="4">
    <location>
        <begin position="28"/>
        <end position="47"/>
    </location>
</feature>
<evidence type="ECO:0000259" key="5">
    <source>
        <dbReference type="PROSITE" id="PS50977"/>
    </source>
</evidence>
<dbReference type="Pfam" id="PF21597">
    <property type="entry name" value="TetR_C_43"/>
    <property type="match status" value="1"/>
</dbReference>
<evidence type="ECO:0000256" key="2">
    <source>
        <dbReference type="ARBA" id="ARBA00023125"/>
    </source>
</evidence>
<comment type="caution">
    <text evidence="6">The sequence shown here is derived from an EMBL/GenBank/DDBJ whole genome shotgun (WGS) entry which is preliminary data.</text>
</comment>
<proteinExistence type="predicted"/>
<keyword evidence="2 4" id="KW-0238">DNA-binding</keyword>
<accession>A0A4R7VZJ0</accession>
<keyword evidence="7" id="KW-1185">Reference proteome</keyword>
<name>A0A4R7VZJ0_9PSEU</name>
<dbReference type="GO" id="GO:0003700">
    <property type="term" value="F:DNA-binding transcription factor activity"/>
    <property type="evidence" value="ECO:0007669"/>
    <property type="project" value="TreeGrafter"/>
</dbReference>
<dbReference type="GO" id="GO:0000976">
    <property type="term" value="F:transcription cis-regulatory region binding"/>
    <property type="evidence" value="ECO:0007669"/>
    <property type="project" value="TreeGrafter"/>
</dbReference>
<sequence length="181" mass="19403">MRADARRNYERLLTAAHEVFAEQGTNASLEEIARRAGVGIGTLYRHFPTREELLVALLNEGFTALRKYAEALLGAPDPREALAEWLARFASGSGAYRGLSGSVLATSGQKDSPLYDSCHGMRTAGARLITHAQQAGVLRQDVDPMDVLALAGAVSWVAEQMPDDGGLPGRLLGLVMDALAR</sequence>
<evidence type="ECO:0000256" key="3">
    <source>
        <dbReference type="ARBA" id="ARBA00023163"/>
    </source>
</evidence>
<organism evidence="6 7">
    <name type="scientific">Actinophytocola oryzae</name>
    <dbReference type="NCBI Taxonomy" id="502181"/>
    <lineage>
        <taxon>Bacteria</taxon>
        <taxon>Bacillati</taxon>
        <taxon>Actinomycetota</taxon>
        <taxon>Actinomycetes</taxon>
        <taxon>Pseudonocardiales</taxon>
        <taxon>Pseudonocardiaceae</taxon>
    </lineage>
</organism>
<feature type="domain" description="HTH tetR-type" evidence="5">
    <location>
        <begin position="6"/>
        <end position="65"/>
    </location>
</feature>
<dbReference type="AlphaFoldDB" id="A0A4R7VZJ0"/>
<protein>
    <submittedName>
        <fullName evidence="6">TetR family transcriptional regulator</fullName>
    </submittedName>
</protein>
<dbReference type="OrthoDB" id="9795011at2"/>
<dbReference type="Pfam" id="PF00440">
    <property type="entry name" value="TetR_N"/>
    <property type="match status" value="1"/>
</dbReference>
<dbReference type="PANTHER" id="PTHR30055:SF234">
    <property type="entry name" value="HTH-TYPE TRANSCRIPTIONAL REGULATOR BETI"/>
    <property type="match status" value="1"/>
</dbReference>
<dbReference type="SUPFAM" id="SSF48498">
    <property type="entry name" value="Tetracyclin repressor-like, C-terminal domain"/>
    <property type="match status" value="1"/>
</dbReference>
<dbReference type="SUPFAM" id="SSF46689">
    <property type="entry name" value="Homeodomain-like"/>
    <property type="match status" value="1"/>
</dbReference>
<gene>
    <name evidence="6" type="ORF">CLV71_103329</name>
</gene>
<dbReference type="Gene3D" id="1.10.357.10">
    <property type="entry name" value="Tetracycline Repressor, domain 2"/>
    <property type="match status" value="1"/>
</dbReference>
<dbReference type="PRINTS" id="PR00455">
    <property type="entry name" value="HTHTETR"/>
</dbReference>
<dbReference type="InterPro" id="IPR009057">
    <property type="entry name" value="Homeodomain-like_sf"/>
</dbReference>
<evidence type="ECO:0000256" key="1">
    <source>
        <dbReference type="ARBA" id="ARBA00023015"/>
    </source>
</evidence>
<evidence type="ECO:0000313" key="6">
    <source>
        <dbReference type="EMBL" id="TDV55088.1"/>
    </source>
</evidence>
<dbReference type="InterPro" id="IPR036271">
    <property type="entry name" value="Tet_transcr_reg_TetR-rel_C_sf"/>
</dbReference>
<reference evidence="6 7" key="1">
    <citation type="submission" date="2019-03" db="EMBL/GenBank/DDBJ databases">
        <title>Genomic Encyclopedia of Archaeal and Bacterial Type Strains, Phase II (KMG-II): from individual species to whole genera.</title>
        <authorList>
            <person name="Goeker M."/>
        </authorList>
    </citation>
    <scope>NUCLEOTIDE SEQUENCE [LARGE SCALE GENOMIC DNA]</scope>
    <source>
        <strain evidence="6 7">DSM 45499</strain>
    </source>
</reference>
<keyword evidence="1" id="KW-0805">Transcription regulation</keyword>
<evidence type="ECO:0000256" key="4">
    <source>
        <dbReference type="PROSITE-ProRule" id="PRU00335"/>
    </source>
</evidence>
<dbReference type="InterPro" id="IPR001647">
    <property type="entry name" value="HTH_TetR"/>
</dbReference>
<evidence type="ECO:0000313" key="7">
    <source>
        <dbReference type="Proteomes" id="UP000294927"/>
    </source>
</evidence>
<dbReference type="EMBL" id="SOCP01000003">
    <property type="protein sequence ID" value="TDV55088.1"/>
    <property type="molecule type" value="Genomic_DNA"/>
</dbReference>
<dbReference type="InterPro" id="IPR050109">
    <property type="entry name" value="HTH-type_TetR-like_transc_reg"/>
</dbReference>
<dbReference type="RefSeq" id="WP_133902193.1">
    <property type="nucleotide sequence ID" value="NZ_SOCP01000003.1"/>
</dbReference>
<keyword evidence="3" id="KW-0804">Transcription</keyword>